<keyword evidence="1" id="KW-0805">Transcription regulation</keyword>
<dbReference type="GO" id="GO:0006355">
    <property type="term" value="P:regulation of DNA-templated transcription"/>
    <property type="evidence" value="ECO:0007669"/>
    <property type="project" value="InterPro"/>
</dbReference>
<evidence type="ECO:0000256" key="2">
    <source>
        <dbReference type="ARBA" id="ARBA00023125"/>
    </source>
</evidence>
<feature type="domain" description="HTH luxR-type" evidence="4">
    <location>
        <begin position="310"/>
        <end position="374"/>
    </location>
</feature>
<dbReference type="CDD" id="cd06170">
    <property type="entry name" value="LuxR_C_like"/>
    <property type="match status" value="1"/>
</dbReference>
<organism evidence="5 6">
    <name type="scientific">Corallococcus terminator</name>
    <dbReference type="NCBI Taxonomy" id="2316733"/>
    <lineage>
        <taxon>Bacteria</taxon>
        <taxon>Pseudomonadati</taxon>
        <taxon>Myxococcota</taxon>
        <taxon>Myxococcia</taxon>
        <taxon>Myxococcales</taxon>
        <taxon>Cystobacterineae</taxon>
        <taxon>Myxococcaceae</taxon>
        <taxon>Corallococcus</taxon>
    </lineage>
</organism>
<protein>
    <submittedName>
        <fullName evidence="5">LuxR family transcriptional regulator</fullName>
    </submittedName>
</protein>
<dbReference type="PROSITE" id="PS50043">
    <property type="entry name" value="HTH_LUXR_2"/>
    <property type="match status" value="1"/>
</dbReference>
<dbReference type="PRINTS" id="PR00038">
    <property type="entry name" value="HTHLUXR"/>
</dbReference>
<name>A0A3A8J9L6_9BACT</name>
<keyword evidence="6" id="KW-1185">Reference proteome</keyword>
<evidence type="ECO:0000313" key="6">
    <source>
        <dbReference type="Proteomes" id="UP000268094"/>
    </source>
</evidence>
<comment type="caution">
    <text evidence="5">The sequence shown here is derived from an EMBL/GenBank/DDBJ whole genome shotgun (WGS) entry which is preliminary data.</text>
</comment>
<evidence type="ECO:0000313" key="5">
    <source>
        <dbReference type="EMBL" id="RKG92392.1"/>
    </source>
</evidence>
<sequence length="374" mass="40831">MIDLISEDQRLLRELEGLLGVVEPGSEALPTVLVALRDALRAERTAAYGVDAGADRYHTTFVHGVGFPEPPPVLAELFDASLPPAGSGFGYFDPARPPPAQRNQPMRFSALGLTETLRALPLAGNGTLWERLGLSEAEWERARTQLAVHAMGLYQRLGLEHMAQLRVLVCEGETLLGWVGAFRPEPFTEREQQMLQMLTPAIQRRMAMDRRLREAGLLGSALGAALEVLGRPAWVVTFSGRVMHTNKAGRTRLDQDVQGLTAQVRDCIRSPPGTGPLFSSGPLRTAGLPDHYLVLDPGPPAIEPSAKLPVLAQRWGLTAREAQVLEHVVQGETNKAIALHLGCAERTVEVHVTHLLNKAQVESRSALISRFFQS</sequence>
<proteinExistence type="predicted"/>
<dbReference type="AlphaFoldDB" id="A0A3A8J9L6"/>
<evidence type="ECO:0000256" key="1">
    <source>
        <dbReference type="ARBA" id="ARBA00023015"/>
    </source>
</evidence>
<dbReference type="OrthoDB" id="9782655at2"/>
<dbReference type="Gene3D" id="1.10.10.10">
    <property type="entry name" value="Winged helix-like DNA-binding domain superfamily/Winged helix DNA-binding domain"/>
    <property type="match status" value="1"/>
</dbReference>
<dbReference type="EMBL" id="RAVZ01000026">
    <property type="protein sequence ID" value="RKG92392.1"/>
    <property type="molecule type" value="Genomic_DNA"/>
</dbReference>
<dbReference type="Proteomes" id="UP000268094">
    <property type="component" value="Unassembled WGS sequence"/>
</dbReference>
<dbReference type="InterPro" id="IPR036388">
    <property type="entry name" value="WH-like_DNA-bd_sf"/>
</dbReference>
<dbReference type="RefSeq" id="WP_120539677.1">
    <property type="nucleotide sequence ID" value="NZ_RAVZ01000026.1"/>
</dbReference>
<keyword evidence="3" id="KW-0804">Transcription</keyword>
<dbReference type="InterPro" id="IPR000792">
    <property type="entry name" value="Tscrpt_reg_LuxR_C"/>
</dbReference>
<gene>
    <name evidence="5" type="ORF">D7V88_06210</name>
</gene>
<dbReference type="PROSITE" id="PS00622">
    <property type="entry name" value="HTH_LUXR_1"/>
    <property type="match status" value="1"/>
</dbReference>
<dbReference type="InterPro" id="IPR016032">
    <property type="entry name" value="Sig_transdc_resp-reg_C-effctor"/>
</dbReference>
<dbReference type="SMART" id="SM00421">
    <property type="entry name" value="HTH_LUXR"/>
    <property type="match status" value="1"/>
</dbReference>
<dbReference type="GO" id="GO:0003677">
    <property type="term" value="F:DNA binding"/>
    <property type="evidence" value="ECO:0007669"/>
    <property type="project" value="UniProtKB-KW"/>
</dbReference>
<accession>A0A3A8J9L6</accession>
<dbReference type="PANTHER" id="PTHR44688:SF16">
    <property type="entry name" value="DNA-BINDING TRANSCRIPTIONAL ACTIVATOR DEVR_DOSR"/>
    <property type="match status" value="1"/>
</dbReference>
<dbReference type="Pfam" id="PF00196">
    <property type="entry name" value="GerE"/>
    <property type="match status" value="1"/>
</dbReference>
<keyword evidence="2" id="KW-0238">DNA-binding</keyword>
<dbReference type="PANTHER" id="PTHR44688">
    <property type="entry name" value="DNA-BINDING TRANSCRIPTIONAL ACTIVATOR DEVR_DOSR"/>
    <property type="match status" value="1"/>
</dbReference>
<reference evidence="6" key="1">
    <citation type="submission" date="2018-09" db="EMBL/GenBank/DDBJ databases">
        <authorList>
            <person name="Livingstone P.G."/>
            <person name="Whitworth D.E."/>
        </authorList>
    </citation>
    <scope>NUCLEOTIDE SEQUENCE [LARGE SCALE GENOMIC DNA]</scope>
    <source>
        <strain evidence="6">CA054A</strain>
    </source>
</reference>
<evidence type="ECO:0000259" key="4">
    <source>
        <dbReference type="PROSITE" id="PS50043"/>
    </source>
</evidence>
<evidence type="ECO:0000256" key="3">
    <source>
        <dbReference type="ARBA" id="ARBA00023163"/>
    </source>
</evidence>
<dbReference type="SUPFAM" id="SSF46894">
    <property type="entry name" value="C-terminal effector domain of the bipartite response regulators"/>
    <property type="match status" value="1"/>
</dbReference>